<dbReference type="PANTHER" id="PTHR34353:SF2">
    <property type="entry name" value="CRISPR-ASSOCIATED ENDONUCLEASE CAS1 1"/>
    <property type="match status" value="1"/>
</dbReference>
<reference evidence="12" key="1">
    <citation type="journal article" date="2019" name="Int. J. Syst. Evol. Microbiol.">
        <title>The Global Catalogue of Microorganisms (GCM) 10K type strain sequencing project: providing services to taxonomists for standard genome sequencing and annotation.</title>
        <authorList>
            <consortium name="The Broad Institute Genomics Platform"/>
            <consortium name="The Broad Institute Genome Sequencing Center for Infectious Disease"/>
            <person name="Wu L."/>
            <person name="Ma J."/>
        </authorList>
    </citation>
    <scope>NUCLEOTIDE SEQUENCE [LARGE SCALE GENOMIC DNA]</scope>
    <source>
        <strain evidence="12">CCM 8896</strain>
    </source>
</reference>
<dbReference type="Gene3D" id="1.20.120.920">
    <property type="entry name" value="CRISPR-associated endonuclease Cas1, C-terminal domain"/>
    <property type="match status" value="1"/>
</dbReference>
<evidence type="ECO:0000256" key="6">
    <source>
        <dbReference type="ARBA" id="ARBA00023118"/>
    </source>
</evidence>
<dbReference type="EMBL" id="JBHTOP010000024">
    <property type="protein sequence ID" value="MFD1672320.1"/>
    <property type="molecule type" value="Genomic_DNA"/>
</dbReference>
<feature type="binding site" evidence="10">
    <location>
        <position position="203"/>
    </location>
    <ligand>
        <name>Mn(2+)</name>
        <dbReference type="ChEBI" id="CHEBI:29035"/>
    </ligand>
</feature>
<comment type="subunit">
    <text evidence="9 10">Homodimer, forms a heterotetramer with a Cas2 homodimer.</text>
</comment>
<evidence type="ECO:0000313" key="12">
    <source>
        <dbReference type="Proteomes" id="UP001597267"/>
    </source>
</evidence>
<dbReference type="Gene3D" id="3.100.10.20">
    <property type="entry name" value="CRISPR-associated endonuclease Cas1, N-terminal domain"/>
    <property type="match status" value="1"/>
</dbReference>
<protein>
    <recommendedName>
        <fullName evidence="10">CRISPR-associated endonuclease Cas1</fullName>
        <ecNumber evidence="10">3.1.-.-</ecNumber>
    </recommendedName>
</protein>
<keyword evidence="8 10" id="KW-0464">Manganese</keyword>
<evidence type="ECO:0000256" key="1">
    <source>
        <dbReference type="ARBA" id="ARBA00022722"/>
    </source>
</evidence>
<keyword evidence="12" id="KW-1185">Reference proteome</keyword>
<evidence type="ECO:0000256" key="8">
    <source>
        <dbReference type="ARBA" id="ARBA00023211"/>
    </source>
</evidence>
<accession>A0ABW4JA47</accession>
<evidence type="ECO:0000256" key="2">
    <source>
        <dbReference type="ARBA" id="ARBA00022723"/>
    </source>
</evidence>
<evidence type="ECO:0000313" key="11">
    <source>
        <dbReference type="EMBL" id="MFD1672320.1"/>
    </source>
</evidence>
<dbReference type="HAMAP" id="MF_01470">
    <property type="entry name" value="Cas1"/>
    <property type="match status" value="1"/>
</dbReference>
<dbReference type="InterPro" id="IPR002729">
    <property type="entry name" value="CRISPR-assoc_Cas1"/>
</dbReference>
<dbReference type="EC" id="3.1.-.-" evidence="10"/>
<name>A0ABW4JA47_9LACO</name>
<evidence type="ECO:0000256" key="7">
    <source>
        <dbReference type="ARBA" id="ARBA00023125"/>
    </source>
</evidence>
<dbReference type="NCBIfam" id="TIGR00287">
    <property type="entry name" value="cas1"/>
    <property type="match status" value="1"/>
</dbReference>
<gene>
    <name evidence="10 11" type="primary">cas1</name>
    <name evidence="11" type="ORF">ACFQ5M_09445</name>
</gene>
<dbReference type="PANTHER" id="PTHR34353">
    <property type="entry name" value="CRISPR-ASSOCIATED ENDONUCLEASE CAS1 1"/>
    <property type="match status" value="1"/>
</dbReference>
<dbReference type="RefSeq" id="WP_125715883.1">
    <property type="nucleotide sequence ID" value="NZ_JBHTOP010000024.1"/>
</dbReference>
<comment type="function">
    <text evidence="10">CRISPR (clustered regularly interspaced short palindromic repeat), is an adaptive immune system that provides protection against mobile genetic elements (viruses, transposable elements and conjugative plasmids). CRISPR clusters contain spacers, sequences complementary to antecedent mobile elements, and target invading nucleic acids. CRISPR clusters are transcribed and processed into CRISPR RNA (crRNA). Acts as a dsDNA endonuclease. Involved in the integration of spacer DNA into the CRISPR cassette.</text>
</comment>
<keyword evidence="5 10" id="KW-0460">Magnesium</keyword>
<dbReference type="InterPro" id="IPR042206">
    <property type="entry name" value="CRISPR-assoc_Cas1_C"/>
</dbReference>
<feature type="binding site" evidence="10">
    <location>
        <position position="146"/>
    </location>
    <ligand>
        <name>Mn(2+)</name>
        <dbReference type="ChEBI" id="CHEBI:29035"/>
    </ligand>
</feature>
<evidence type="ECO:0000256" key="9">
    <source>
        <dbReference type="ARBA" id="ARBA00038592"/>
    </source>
</evidence>
<keyword evidence="3 10" id="KW-0255">Endonuclease</keyword>
<dbReference type="InterPro" id="IPR042211">
    <property type="entry name" value="CRISPR-assoc_Cas1_N"/>
</dbReference>
<dbReference type="Pfam" id="PF01867">
    <property type="entry name" value="Cas_Cas1"/>
    <property type="match status" value="1"/>
</dbReference>
<dbReference type="GO" id="GO:0004519">
    <property type="term" value="F:endonuclease activity"/>
    <property type="evidence" value="ECO:0007669"/>
    <property type="project" value="UniProtKB-KW"/>
</dbReference>
<comment type="caution">
    <text evidence="11">The sequence shown here is derived from an EMBL/GenBank/DDBJ whole genome shotgun (WGS) entry which is preliminary data.</text>
</comment>
<dbReference type="InterPro" id="IPR050646">
    <property type="entry name" value="Cas1"/>
</dbReference>
<keyword evidence="7 10" id="KW-0238">DNA-binding</keyword>
<dbReference type="Proteomes" id="UP001597267">
    <property type="component" value="Unassembled WGS sequence"/>
</dbReference>
<keyword evidence="4 10" id="KW-0378">Hydrolase</keyword>
<keyword evidence="2 10" id="KW-0479">Metal-binding</keyword>
<feature type="binding site" evidence="10">
    <location>
        <position position="218"/>
    </location>
    <ligand>
        <name>Mn(2+)</name>
        <dbReference type="ChEBI" id="CHEBI:29035"/>
    </ligand>
</feature>
<keyword evidence="1 10" id="KW-0540">Nuclease</keyword>
<proteinExistence type="inferred from homology"/>
<evidence type="ECO:0000256" key="4">
    <source>
        <dbReference type="ARBA" id="ARBA00022801"/>
    </source>
</evidence>
<dbReference type="NCBIfam" id="TIGR03639">
    <property type="entry name" value="cas1_NMENI"/>
    <property type="match status" value="1"/>
</dbReference>
<keyword evidence="6 10" id="KW-0051">Antiviral defense</keyword>
<evidence type="ECO:0000256" key="10">
    <source>
        <dbReference type="HAMAP-Rule" id="MF_01470"/>
    </source>
</evidence>
<organism evidence="11 12">
    <name type="scientific">Agrilactobacillus yilanensis</name>
    <dbReference type="NCBI Taxonomy" id="2485997"/>
    <lineage>
        <taxon>Bacteria</taxon>
        <taxon>Bacillati</taxon>
        <taxon>Bacillota</taxon>
        <taxon>Bacilli</taxon>
        <taxon>Lactobacillales</taxon>
        <taxon>Lactobacillaceae</taxon>
        <taxon>Agrilactobacillus</taxon>
    </lineage>
</organism>
<evidence type="ECO:0000256" key="3">
    <source>
        <dbReference type="ARBA" id="ARBA00022759"/>
    </source>
</evidence>
<comment type="cofactor">
    <cofactor evidence="10">
        <name>Mg(2+)</name>
        <dbReference type="ChEBI" id="CHEBI:18420"/>
    </cofactor>
    <cofactor evidence="10">
        <name>Mn(2+)</name>
        <dbReference type="ChEBI" id="CHEBI:29035"/>
    </cofactor>
</comment>
<evidence type="ECO:0000256" key="5">
    <source>
        <dbReference type="ARBA" id="ARBA00022842"/>
    </source>
</evidence>
<sequence length="290" mass="32906">MAFRTVVITKHCKINYKLGQVVIRTDEDVFQVPIDDIRILMIATTQSVITSYCVMALLQANIKIIFGDDKGFPIGEINGYGGNNARNRNINIQIGWPDTRKNQIWQKIVKCKITQQQAVLDNFNLKTEGFAELVASVDLGDANNREAVAAKMYFPRLFGKGFARKDADNLINGHLNYGYQILLAEMARNIHEMGYLTELGIHHISLTNEYNLACDLVEIFRPLVDYQVYQQQESALELEQKLNLVDLLNKTITFNGHEALVTSAMMECLRNTLDFLSGKVDVLPEWGMKQ</sequence>
<dbReference type="InterPro" id="IPR019855">
    <property type="entry name" value="CRISPR-assoc_Cas1_NMENI"/>
</dbReference>
<comment type="similarity">
    <text evidence="10">Belongs to the CRISPR-associated endonuclease Cas1 family.</text>
</comment>